<comment type="caution">
    <text evidence="3">The sequence shown here is derived from an EMBL/GenBank/DDBJ whole genome shotgun (WGS) entry which is preliminary data.</text>
</comment>
<feature type="transmembrane region" description="Helical" evidence="2">
    <location>
        <begin position="109"/>
        <end position="133"/>
    </location>
</feature>
<dbReference type="Proteomes" id="UP001470230">
    <property type="component" value="Unassembled WGS sequence"/>
</dbReference>
<protein>
    <submittedName>
        <fullName evidence="3">Uncharacterized protein</fullName>
    </submittedName>
</protein>
<reference evidence="3 4" key="1">
    <citation type="submission" date="2024-04" db="EMBL/GenBank/DDBJ databases">
        <title>Tritrichomonas musculus Genome.</title>
        <authorList>
            <person name="Alves-Ferreira E."/>
            <person name="Grigg M."/>
            <person name="Lorenzi H."/>
            <person name="Galac M."/>
        </authorList>
    </citation>
    <scope>NUCLEOTIDE SEQUENCE [LARGE SCALE GENOMIC DNA]</scope>
    <source>
        <strain evidence="3 4">EAF2021</strain>
    </source>
</reference>
<evidence type="ECO:0000256" key="1">
    <source>
        <dbReference type="SAM" id="MobiDB-lite"/>
    </source>
</evidence>
<feature type="transmembrane region" description="Helical" evidence="2">
    <location>
        <begin position="346"/>
        <end position="367"/>
    </location>
</feature>
<keyword evidence="2" id="KW-1133">Transmembrane helix</keyword>
<name>A0ABR2KTW8_9EUKA</name>
<keyword evidence="2" id="KW-0812">Transmembrane</keyword>
<accession>A0ABR2KTW8</accession>
<feature type="compositionally biased region" description="Basic and acidic residues" evidence="1">
    <location>
        <begin position="623"/>
        <end position="641"/>
    </location>
</feature>
<feature type="region of interest" description="Disordered" evidence="1">
    <location>
        <begin position="622"/>
        <end position="669"/>
    </location>
</feature>
<feature type="transmembrane region" description="Helical" evidence="2">
    <location>
        <begin position="585"/>
        <end position="605"/>
    </location>
</feature>
<dbReference type="EMBL" id="JAPFFF010000003">
    <property type="protein sequence ID" value="KAK8894231.1"/>
    <property type="molecule type" value="Genomic_DNA"/>
</dbReference>
<sequence length="682" mass="78854">MLLLSIFLQFIKSDCKDYEIPSHSRSFINSLRSLKSSKSMLLFGIDSYADFPIVSSFEELKEKVLPFIMGQFYTNFLIFILGLVAFFFFISCTILITTCCTPRERSKPGFFTTIIWWIIFSILFLVSIIYFILSIAYAPNFINNFHEIPEIVQNSFTNIINDTNLFISKYKDKVLELFTENENAAVYPSFALLMHNRTTTTVQTFVEHLHLLRETIEYDNDNFSLLEDFASDFNSSLTTLASEVKDFIGLQNSNTITIYEQNRLTIPVLYDFSTLKWTDAQTTINHFRFNEIEKSKKSFDTNRDYVKIPLKCINIIILILVIAFYVFQTITFFTQTAFSRCCAISIYPISIVASVGITIFGIFATSVSCSIGDICSDSSRFVSQYFFIRNESRLNYPIPIYNPQLFDSPNNNLFTSIGGQYLINFEDIIQIENLSSNINNNISMNGRTPTFDIPEEQNYSYIYDELIRLYNKLAFNYTEASLQNSTELEKLTRFIRNVFDVISDVNYRYSIQFNALKTIVNSYKDIIDITPDYRDMYFQKSSDVFIPSLINFTNQVDIYTSSFCCPVRETKKVFCKDTASTFSCFSIFAHFYVLSLIGFGIVLCFRRQGMLSNNYGIEDNINETEKRKKDQSNDDEPKTVDFIRPSQGTNRESNPWTMSDASDSESKSSFTTLDMYAQSKIL</sequence>
<feature type="compositionally biased region" description="Polar residues" evidence="1">
    <location>
        <begin position="646"/>
        <end position="657"/>
    </location>
</feature>
<feature type="transmembrane region" description="Helical" evidence="2">
    <location>
        <begin position="76"/>
        <end position="97"/>
    </location>
</feature>
<gene>
    <name evidence="3" type="ORF">M9Y10_022665</name>
</gene>
<keyword evidence="4" id="KW-1185">Reference proteome</keyword>
<evidence type="ECO:0000313" key="4">
    <source>
        <dbReference type="Proteomes" id="UP001470230"/>
    </source>
</evidence>
<evidence type="ECO:0000256" key="2">
    <source>
        <dbReference type="SAM" id="Phobius"/>
    </source>
</evidence>
<organism evidence="3 4">
    <name type="scientific">Tritrichomonas musculus</name>
    <dbReference type="NCBI Taxonomy" id="1915356"/>
    <lineage>
        <taxon>Eukaryota</taxon>
        <taxon>Metamonada</taxon>
        <taxon>Parabasalia</taxon>
        <taxon>Tritrichomonadida</taxon>
        <taxon>Tritrichomonadidae</taxon>
        <taxon>Tritrichomonas</taxon>
    </lineage>
</organism>
<feature type="transmembrane region" description="Helical" evidence="2">
    <location>
        <begin position="313"/>
        <end position="334"/>
    </location>
</feature>
<keyword evidence="2" id="KW-0472">Membrane</keyword>
<evidence type="ECO:0000313" key="3">
    <source>
        <dbReference type="EMBL" id="KAK8894231.1"/>
    </source>
</evidence>
<proteinExistence type="predicted"/>